<feature type="transmembrane region" description="Helical" evidence="1">
    <location>
        <begin position="47"/>
        <end position="68"/>
    </location>
</feature>
<reference evidence="2 3" key="1">
    <citation type="journal article" date="2018" name="New Phytol.">
        <title>Phylogenomics of Endogonaceae and evolution of mycorrhizas within Mucoromycota.</title>
        <authorList>
            <person name="Chang Y."/>
            <person name="Desiro A."/>
            <person name="Na H."/>
            <person name="Sandor L."/>
            <person name="Lipzen A."/>
            <person name="Clum A."/>
            <person name="Barry K."/>
            <person name="Grigoriev I.V."/>
            <person name="Martin F.M."/>
            <person name="Stajich J.E."/>
            <person name="Smith M.E."/>
            <person name="Bonito G."/>
            <person name="Spatafora J.W."/>
        </authorList>
    </citation>
    <scope>NUCLEOTIDE SEQUENCE [LARGE SCALE GENOMIC DNA]</scope>
    <source>
        <strain evidence="2 3">AD002</strain>
    </source>
</reference>
<dbReference type="Proteomes" id="UP000274822">
    <property type="component" value="Unassembled WGS sequence"/>
</dbReference>
<keyword evidence="3" id="KW-1185">Reference proteome</keyword>
<gene>
    <name evidence="2" type="ORF">BC938DRAFT_478653</name>
</gene>
<evidence type="ECO:0000256" key="1">
    <source>
        <dbReference type="SAM" id="Phobius"/>
    </source>
</evidence>
<keyword evidence="1" id="KW-0472">Membrane</keyword>
<dbReference type="EMBL" id="RBNJ01003386">
    <property type="protein sequence ID" value="RUS30988.1"/>
    <property type="molecule type" value="Genomic_DNA"/>
</dbReference>
<name>A0A433QMK2_9FUNG</name>
<organism evidence="2 3">
    <name type="scientific">Jimgerdemannia flammicorona</name>
    <dbReference type="NCBI Taxonomy" id="994334"/>
    <lineage>
        <taxon>Eukaryota</taxon>
        <taxon>Fungi</taxon>
        <taxon>Fungi incertae sedis</taxon>
        <taxon>Mucoromycota</taxon>
        <taxon>Mucoromycotina</taxon>
        <taxon>Endogonomycetes</taxon>
        <taxon>Endogonales</taxon>
        <taxon>Endogonaceae</taxon>
        <taxon>Jimgerdemannia</taxon>
    </lineage>
</organism>
<keyword evidence="1" id="KW-0812">Transmembrane</keyword>
<evidence type="ECO:0000313" key="2">
    <source>
        <dbReference type="EMBL" id="RUS30988.1"/>
    </source>
</evidence>
<protein>
    <submittedName>
        <fullName evidence="2">Uncharacterized protein</fullName>
    </submittedName>
</protein>
<keyword evidence="1" id="KW-1133">Transmembrane helix</keyword>
<accession>A0A433QMK2</accession>
<sequence length="105" mass="12052">MRASSWMRRALVFGTFLSSIVTGKYHPYLTATLVVELSNIFLHQQRDAFYASWHWGMALFGMFAMNVLNLQLFGQIGSSDGWFEGVGWLTGKLSRRQRKSARKTE</sequence>
<evidence type="ECO:0000313" key="3">
    <source>
        <dbReference type="Proteomes" id="UP000274822"/>
    </source>
</evidence>
<dbReference type="AlphaFoldDB" id="A0A433QMK2"/>
<comment type="caution">
    <text evidence="2">The sequence shown here is derived from an EMBL/GenBank/DDBJ whole genome shotgun (WGS) entry which is preliminary data.</text>
</comment>
<proteinExistence type="predicted"/>